<evidence type="ECO:0000259" key="2">
    <source>
        <dbReference type="Pfam" id="PF05651"/>
    </source>
</evidence>
<dbReference type="Proteomes" id="UP000219546">
    <property type="component" value="Unassembled WGS sequence"/>
</dbReference>
<feature type="domain" description="PucR C-terminal helix-turn-helix" evidence="3">
    <location>
        <begin position="304"/>
        <end position="360"/>
    </location>
</feature>
<dbReference type="Pfam" id="PF17853">
    <property type="entry name" value="GGDEF_2"/>
    <property type="match status" value="1"/>
</dbReference>
<comment type="similarity">
    <text evidence="1">Belongs to the CdaR family.</text>
</comment>
<organism evidence="5 6">
    <name type="scientific">Bacillus oleivorans</name>
    <dbReference type="NCBI Taxonomy" id="1448271"/>
    <lineage>
        <taxon>Bacteria</taxon>
        <taxon>Bacillati</taxon>
        <taxon>Bacillota</taxon>
        <taxon>Bacilli</taxon>
        <taxon>Bacillales</taxon>
        <taxon>Bacillaceae</taxon>
        <taxon>Bacillus</taxon>
    </lineage>
</organism>
<name>A0A285D487_9BACI</name>
<protein>
    <submittedName>
        <fullName evidence="5">CdaR family transcriptional regulator</fullName>
    </submittedName>
</protein>
<feature type="domain" description="Putative sugar diacid recognition" evidence="2">
    <location>
        <begin position="3"/>
        <end position="136"/>
    </location>
</feature>
<dbReference type="Pfam" id="PF05651">
    <property type="entry name" value="Diacid_rec"/>
    <property type="match status" value="1"/>
</dbReference>
<dbReference type="RefSeq" id="WP_179714322.1">
    <property type="nucleotide sequence ID" value="NZ_JBEPMQ010000008.1"/>
</dbReference>
<dbReference type="InterPro" id="IPR042070">
    <property type="entry name" value="PucR_C-HTH_sf"/>
</dbReference>
<dbReference type="PANTHER" id="PTHR33744:SF16">
    <property type="entry name" value="CARBOHYDRATE DIACID REGULATOR"/>
    <property type="match status" value="1"/>
</dbReference>
<dbReference type="Pfam" id="PF13556">
    <property type="entry name" value="HTH_30"/>
    <property type="match status" value="1"/>
</dbReference>
<evidence type="ECO:0000256" key="1">
    <source>
        <dbReference type="ARBA" id="ARBA00006754"/>
    </source>
</evidence>
<sequence>MLLNEGLAQKIVIEVQKLINESVILTDIEGIIRASTDPSRIGNFHEGALLAIQEKKAIHMTEEKVKSLRGVKFGIVIPLFMHGKPQGVIGITGIPEVVAPYAHLLQKVTELFIQDNAYREEQERLARELELFVFDWLHTKIWDQDLIDRAAFFQIDMYSFQQVIVFKSMQEPFKILYSDFKEIIKLWGVLEDALIIRWGQEKLLVFIPLRTQSIKKQEVESLRKILKRFTKGKLLAGVGQVVNPVEIKVSFQQAERAGAAAAEAREIVYEQDLQFDIIQYAISDETKQEFIQRTIQPICSDEILLKTLRIWFECNLSHKEAAKDLHIHINTLHYRLKKIEDLTALNLKNTHHLVMLYISYLFLYKDTKNSRI</sequence>
<accession>A0A285D487</accession>
<feature type="domain" description="CdaR GGDEF-like" evidence="4">
    <location>
        <begin position="143"/>
        <end position="257"/>
    </location>
</feature>
<dbReference type="InterPro" id="IPR041522">
    <property type="entry name" value="CdaR_GGDEF"/>
</dbReference>
<evidence type="ECO:0000313" key="6">
    <source>
        <dbReference type="Proteomes" id="UP000219546"/>
    </source>
</evidence>
<dbReference type="InterPro" id="IPR051448">
    <property type="entry name" value="CdaR-like_regulators"/>
</dbReference>
<evidence type="ECO:0000259" key="4">
    <source>
        <dbReference type="Pfam" id="PF17853"/>
    </source>
</evidence>
<evidence type="ECO:0000313" key="5">
    <source>
        <dbReference type="EMBL" id="SNX74108.1"/>
    </source>
</evidence>
<dbReference type="InterPro" id="IPR025736">
    <property type="entry name" value="PucR_C-HTH_dom"/>
</dbReference>
<dbReference type="PANTHER" id="PTHR33744">
    <property type="entry name" value="CARBOHYDRATE DIACID REGULATOR"/>
    <property type="match status" value="1"/>
</dbReference>
<dbReference type="EMBL" id="OAOP01000008">
    <property type="protein sequence ID" value="SNX74108.1"/>
    <property type="molecule type" value="Genomic_DNA"/>
</dbReference>
<evidence type="ECO:0000259" key="3">
    <source>
        <dbReference type="Pfam" id="PF13556"/>
    </source>
</evidence>
<dbReference type="Gene3D" id="1.10.10.2840">
    <property type="entry name" value="PucR C-terminal helix-turn-helix domain"/>
    <property type="match status" value="1"/>
</dbReference>
<dbReference type="AlphaFoldDB" id="A0A285D487"/>
<keyword evidence="6" id="KW-1185">Reference proteome</keyword>
<dbReference type="InterPro" id="IPR008599">
    <property type="entry name" value="Diacid_rec"/>
</dbReference>
<proteinExistence type="inferred from homology"/>
<reference evidence="5 6" key="1">
    <citation type="submission" date="2017-08" db="EMBL/GenBank/DDBJ databases">
        <authorList>
            <person name="de Groot N.N."/>
        </authorList>
    </citation>
    <scope>NUCLEOTIDE SEQUENCE [LARGE SCALE GENOMIC DNA]</scope>
    <source>
        <strain evidence="5 6">JC228</strain>
    </source>
</reference>
<gene>
    <name evidence="5" type="ORF">SAMN05877753_108158</name>
</gene>